<sequence>MRLFLLPISTRRALIYCERPGVATPGHQVSLLDKATNKANQTWANWEKPDNDAPWYRGGWKRSLTLHGNKVLRRIPYQEWGLKTIPALSGGRRQAELDGTDKVEVTFPGLFLKHDRVFPLLRQLATERQSLHRKRFWWSIVGMPISAPFALIPIIPNIPFFYLVFRAYSHWKALSGSKHLEFLLKHNLIKPTPSAELDEAYAAGLIHSTREDSRNSPPPTREHIEEVAKIVERQTNNGSEDVMVLQKWNGKLLAEKYHLPEMEVEIERAVEQVENSIKAKDELKEEKEEIEKSTSYGKDGHSERGVKKQCPARIGKAAEKTMTKVTIRETRGAQHRQANSDSAEQQQAE</sequence>
<dbReference type="EMBL" id="JBBWUH010000008">
    <property type="protein sequence ID" value="KAK8159597.1"/>
    <property type="molecule type" value="Genomic_DNA"/>
</dbReference>
<feature type="compositionally biased region" description="Polar residues" evidence="1">
    <location>
        <begin position="336"/>
        <end position="349"/>
    </location>
</feature>
<name>A0ABR1XL90_9PEZI</name>
<evidence type="ECO:0000256" key="2">
    <source>
        <dbReference type="SAM" id="Phobius"/>
    </source>
</evidence>
<gene>
    <name evidence="3" type="ORF">IWX90DRAFT_508109</name>
</gene>
<dbReference type="InterPro" id="IPR018786">
    <property type="entry name" value="Mit_KHE1"/>
</dbReference>
<evidence type="ECO:0000256" key="1">
    <source>
        <dbReference type="SAM" id="MobiDB-lite"/>
    </source>
</evidence>
<proteinExistence type="predicted"/>
<keyword evidence="2" id="KW-0472">Membrane</keyword>
<feature type="compositionally biased region" description="Basic and acidic residues" evidence="1">
    <location>
        <begin position="282"/>
        <end position="306"/>
    </location>
</feature>
<evidence type="ECO:0000313" key="3">
    <source>
        <dbReference type="EMBL" id="KAK8159597.1"/>
    </source>
</evidence>
<evidence type="ECO:0000313" key="4">
    <source>
        <dbReference type="Proteomes" id="UP001456524"/>
    </source>
</evidence>
<dbReference type="Proteomes" id="UP001456524">
    <property type="component" value="Unassembled WGS sequence"/>
</dbReference>
<feature type="transmembrane region" description="Helical" evidence="2">
    <location>
        <begin position="136"/>
        <end position="155"/>
    </location>
</feature>
<comment type="caution">
    <text evidence="3">The sequence shown here is derived from an EMBL/GenBank/DDBJ whole genome shotgun (WGS) entry which is preliminary data.</text>
</comment>
<dbReference type="Pfam" id="PF10173">
    <property type="entry name" value="Mit_KHE1"/>
    <property type="match status" value="1"/>
</dbReference>
<reference evidence="3 4" key="1">
    <citation type="journal article" date="2022" name="G3 (Bethesda)">
        <title>Enemy or ally: a genomic approach to elucidate the lifestyle of Phyllosticta citrichinaensis.</title>
        <authorList>
            <person name="Buijs V.A."/>
            <person name="Groenewald J.Z."/>
            <person name="Haridas S."/>
            <person name="LaButti K.M."/>
            <person name="Lipzen A."/>
            <person name="Martin F.M."/>
            <person name="Barry K."/>
            <person name="Grigoriev I.V."/>
            <person name="Crous P.W."/>
            <person name="Seidl M.F."/>
        </authorList>
    </citation>
    <scope>NUCLEOTIDE SEQUENCE [LARGE SCALE GENOMIC DNA]</scope>
    <source>
        <strain evidence="3 4">CBS 129764</strain>
    </source>
</reference>
<keyword evidence="4" id="KW-1185">Reference proteome</keyword>
<feature type="region of interest" description="Disordered" evidence="1">
    <location>
        <begin position="282"/>
        <end position="349"/>
    </location>
</feature>
<feature type="compositionally biased region" description="Basic and acidic residues" evidence="1">
    <location>
        <begin position="316"/>
        <end position="332"/>
    </location>
</feature>
<keyword evidence="2" id="KW-0812">Transmembrane</keyword>
<accession>A0ABR1XL90</accession>
<protein>
    <submittedName>
        <fullName evidence="3">Mitochondrial K+-H+ exchange-related-domain-containing protein</fullName>
    </submittedName>
</protein>
<organism evidence="3 4">
    <name type="scientific">Phyllosticta citrichinensis</name>
    <dbReference type="NCBI Taxonomy" id="1130410"/>
    <lineage>
        <taxon>Eukaryota</taxon>
        <taxon>Fungi</taxon>
        <taxon>Dikarya</taxon>
        <taxon>Ascomycota</taxon>
        <taxon>Pezizomycotina</taxon>
        <taxon>Dothideomycetes</taxon>
        <taxon>Dothideomycetes incertae sedis</taxon>
        <taxon>Botryosphaeriales</taxon>
        <taxon>Phyllostictaceae</taxon>
        <taxon>Phyllosticta</taxon>
    </lineage>
</organism>
<dbReference type="PANTHER" id="PTHR28062:SF1">
    <property type="entry name" value="TRANSMEMBRANE PROTEIN"/>
    <property type="match status" value="1"/>
</dbReference>
<dbReference type="PANTHER" id="PTHR28062">
    <property type="entry name" value="K+-H+ EXCHANGE-LIKE PROTEIN"/>
    <property type="match status" value="1"/>
</dbReference>
<keyword evidence="2" id="KW-1133">Transmembrane helix</keyword>